<comment type="caution">
    <text evidence="2">The sequence shown here is derived from an EMBL/GenBank/DDBJ whole genome shotgun (WGS) entry which is preliminary data.</text>
</comment>
<dbReference type="InterPro" id="IPR036264">
    <property type="entry name" value="Bact_exopeptidase_dim_dom"/>
</dbReference>
<dbReference type="InterPro" id="IPR002933">
    <property type="entry name" value="Peptidase_M20"/>
</dbReference>
<protein>
    <submittedName>
        <fullName evidence="2">Amidohydrolase</fullName>
    </submittedName>
</protein>
<dbReference type="Gene3D" id="3.30.70.360">
    <property type="match status" value="1"/>
</dbReference>
<accession>A0ABU2DPE7</accession>
<dbReference type="Gene3D" id="3.40.630.10">
    <property type="entry name" value="Zn peptidases"/>
    <property type="match status" value="1"/>
</dbReference>
<sequence length="463" mass="49847">MSTVSSAPLETLEEHMDWLLEIYRDFHRHPELSLREHRTAARIVEELRAIETATGAAEHPEGGFELTTGLGLTGVVAVLRRGTGPTVLLRADIDGLPVREETGLDWASRDTGVPYRQEAPHHADDVGADQLSDIDQLPGGDSDQHTGEQLPVMHACGHDTHIVCLLGTLRMLLESAQHADSAQWSGTVVAVFQPAEEQHNGAERMVADGLARTIPVPDVALGQHVMPGPADAVEIAEGPIMAASDDFRITLHGKGAHASVPHRGIDPVVMAASLVMRLQTVVSRHTDPEATAVVTVGRIDGGTKNNIIPEQAVIEGTVRSFDAEVSRRCREVITQMARAEAVAHGAPEPHVEFYDQLPVTDNDPGTAQTVRAALTEEFGAERVTEMARRSGAEDFSVLPAAFGIPYAYWGFGAFDPEAWHACTDPEAEFPGNHSPQFAPLAEVSLRTGVRALTTAAWAWLGAR</sequence>
<dbReference type="InterPro" id="IPR011650">
    <property type="entry name" value="Peptidase_M20_dimer"/>
</dbReference>
<evidence type="ECO:0000313" key="2">
    <source>
        <dbReference type="EMBL" id="MDR8018329.1"/>
    </source>
</evidence>
<name>A0ABU2DPE7_9MICC</name>
<dbReference type="SUPFAM" id="SSF53187">
    <property type="entry name" value="Zn-dependent exopeptidases"/>
    <property type="match status" value="1"/>
</dbReference>
<dbReference type="Pfam" id="PF07687">
    <property type="entry name" value="M20_dimer"/>
    <property type="match status" value="1"/>
</dbReference>
<proteinExistence type="predicted"/>
<dbReference type="InterPro" id="IPR017439">
    <property type="entry name" value="Amidohydrolase"/>
</dbReference>
<dbReference type="EMBL" id="JAVKGR010000001">
    <property type="protein sequence ID" value="MDR8018329.1"/>
    <property type="molecule type" value="Genomic_DNA"/>
</dbReference>
<dbReference type="PIRSF" id="PIRSF005962">
    <property type="entry name" value="Pept_M20D_amidohydro"/>
    <property type="match status" value="1"/>
</dbReference>
<dbReference type="PANTHER" id="PTHR11014:SF63">
    <property type="entry name" value="METALLOPEPTIDASE, PUTATIVE (AFU_ORTHOLOGUE AFUA_6G09600)-RELATED"/>
    <property type="match status" value="1"/>
</dbReference>
<organism evidence="2 3">
    <name type="scientific">Nesterenkonia aerolata</name>
    <dbReference type="NCBI Taxonomy" id="3074079"/>
    <lineage>
        <taxon>Bacteria</taxon>
        <taxon>Bacillati</taxon>
        <taxon>Actinomycetota</taxon>
        <taxon>Actinomycetes</taxon>
        <taxon>Micrococcales</taxon>
        <taxon>Micrococcaceae</taxon>
        <taxon>Nesterenkonia</taxon>
    </lineage>
</organism>
<dbReference type="SUPFAM" id="SSF55031">
    <property type="entry name" value="Bacterial exopeptidase dimerisation domain"/>
    <property type="match status" value="1"/>
</dbReference>
<reference evidence="2 3" key="1">
    <citation type="submission" date="2023-09" db="EMBL/GenBank/DDBJ databases">
        <title>Description of three actinobacteria isolated from air of manufacturing shop in a pharmaceutical factory.</title>
        <authorList>
            <person name="Zhang D.-F."/>
        </authorList>
    </citation>
    <scope>NUCLEOTIDE SEQUENCE [LARGE SCALE GENOMIC DNA]</scope>
    <source>
        <strain evidence="2 3">LY-0111</strain>
    </source>
</reference>
<evidence type="ECO:0000259" key="1">
    <source>
        <dbReference type="Pfam" id="PF07687"/>
    </source>
</evidence>
<dbReference type="PANTHER" id="PTHR11014">
    <property type="entry name" value="PEPTIDASE M20 FAMILY MEMBER"/>
    <property type="match status" value="1"/>
</dbReference>
<feature type="domain" description="Peptidase M20 dimerisation" evidence="1">
    <location>
        <begin position="246"/>
        <end position="342"/>
    </location>
</feature>
<dbReference type="Pfam" id="PF01546">
    <property type="entry name" value="Peptidase_M20"/>
    <property type="match status" value="1"/>
</dbReference>
<dbReference type="Proteomes" id="UP001251870">
    <property type="component" value="Unassembled WGS sequence"/>
</dbReference>
<evidence type="ECO:0000313" key="3">
    <source>
        <dbReference type="Proteomes" id="UP001251870"/>
    </source>
</evidence>
<dbReference type="NCBIfam" id="TIGR01891">
    <property type="entry name" value="amidohydrolases"/>
    <property type="match status" value="1"/>
</dbReference>
<dbReference type="RefSeq" id="WP_310547306.1">
    <property type="nucleotide sequence ID" value="NZ_JAVKGR010000001.1"/>
</dbReference>
<gene>
    <name evidence="2" type="ORF">RIL96_01945</name>
</gene>
<keyword evidence="3" id="KW-1185">Reference proteome</keyword>